<keyword evidence="1" id="KW-1133">Transmembrane helix</keyword>
<sequence length="58" mass="6001">MKRTGSAKNVAMGMAIGAAAAAVGVGLMNTNKRQLKKTANKAMKTMGSLVNDVSSMMR</sequence>
<organism evidence="2">
    <name type="scientific">uncultured Anaerotruncus sp</name>
    <dbReference type="NCBI Taxonomy" id="905011"/>
    <lineage>
        <taxon>Bacteria</taxon>
        <taxon>Bacillati</taxon>
        <taxon>Bacillota</taxon>
        <taxon>Clostridia</taxon>
        <taxon>Eubacteriales</taxon>
        <taxon>Oscillospiraceae</taxon>
        <taxon>Anaerotruncus</taxon>
        <taxon>environmental samples</taxon>
    </lineage>
</organism>
<reference evidence="2" key="1">
    <citation type="submission" date="2015-09" db="EMBL/GenBank/DDBJ databases">
        <authorList>
            <consortium name="Pathogen Informatics"/>
        </authorList>
    </citation>
    <scope>NUCLEOTIDE SEQUENCE</scope>
    <source>
        <strain evidence="2">2789STDY5834896</strain>
    </source>
</reference>
<gene>
    <name evidence="2" type="ORF">SAMEA3545359_01977</name>
</gene>
<proteinExistence type="predicted"/>
<protein>
    <submittedName>
        <fullName evidence="2">Uncharacterized protein</fullName>
    </submittedName>
</protein>
<evidence type="ECO:0000313" key="2">
    <source>
        <dbReference type="EMBL" id="SCJ78047.1"/>
    </source>
</evidence>
<dbReference type="AlphaFoldDB" id="A0A1C6J7E5"/>
<dbReference type="EMBL" id="FMHG01000001">
    <property type="protein sequence ID" value="SCJ78047.1"/>
    <property type="molecule type" value="Genomic_DNA"/>
</dbReference>
<keyword evidence="1" id="KW-0472">Membrane</keyword>
<feature type="transmembrane region" description="Helical" evidence="1">
    <location>
        <begin position="6"/>
        <end position="27"/>
    </location>
</feature>
<evidence type="ECO:0000256" key="1">
    <source>
        <dbReference type="SAM" id="Phobius"/>
    </source>
</evidence>
<keyword evidence="1" id="KW-0812">Transmembrane</keyword>
<accession>A0A1C6J7E5</accession>
<name>A0A1C6J7E5_9FIRM</name>